<protein>
    <submittedName>
        <fullName evidence="1">AlNc14C31G2885 protein</fullName>
    </submittedName>
</protein>
<dbReference type="AlphaFoldDB" id="F0W7T2"/>
<sequence>MRTCSKLRSIHKLKSPSCDQVKTAKSMEPVHPQVLLLTHSRSWNQNPSSEVIVNLTWERNARVKYPMKMKIMPPQKSGIVYTLKCKKNDGK</sequence>
<reference evidence="1" key="2">
    <citation type="submission" date="2011-02" db="EMBL/GenBank/DDBJ databases">
        <authorList>
            <person name="MacLean D."/>
        </authorList>
    </citation>
    <scope>NUCLEOTIDE SEQUENCE</scope>
</reference>
<proteinExistence type="predicted"/>
<dbReference type="HOGENOM" id="CLU_2431545_0_0_1"/>
<reference evidence="1" key="1">
    <citation type="journal article" date="2011" name="PLoS Biol.">
        <title>Gene gain and loss during evolution of obligate parasitism in the white rust pathogen of Arabidopsis thaliana.</title>
        <authorList>
            <person name="Kemen E."/>
            <person name="Gardiner A."/>
            <person name="Schultz-Larsen T."/>
            <person name="Kemen A.C."/>
            <person name="Balmuth A.L."/>
            <person name="Robert-Seilaniantz A."/>
            <person name="Bailey K."/>
            <person name="Holub E."/>
            <person name="Studholme D.J."/>
            <person name="Maclean D."/>
            <person name="Jones J.D."/>
        </authorList>
    </citation>
    <scope>NUCLEOTIDE SEQUENCE</scope>
</reference>
<name>F0W7T2_9STRA</name>
<dbReference type="EMBL" id="FR824076">
    <property type="protein sequence ID" value="CCA17184.1"/>
    <property type="molecule type" value="Genomic_DNA"/>
</dbReference>
<gene>
    <name evidence="1" type="primary">AlNc14C31G2885</name>
    <name evidence="1" type="ORF">ALNC14_033270</name>
</gene>
<organism evidence="1">
    <name type="scientific">Albugo laibachii Nc14</name>
    <dbReference type="NCBI Taxonomy" id="890382"/>
    <lineage>
        <taxon>Eukaryota</taxon>
        <taxon>Sar</taxon>
        <taxon>Stramenopiles</taxon>
        <taxon>Oomycota</taxon>
        <taxon>Peronosporomycetes</taxon>
        <taxon>Albuginales</taxon>
        <taxon>Albuginaceae</taxon>
        <taxon>Albugo</taxon>
    </lineage>
</organism>
<evidence type="ECO:0000313" key="1">
    <source>
        <dbReference type="EMBL" id="CCA17184.1"/>
    </source>
</evidence>
<accession>F0W7T2</accession>